<feature type="transmembrane region" description="Helical" evidence="1">
    <location>
        <begin position="147"/>
        <end position="166"/>
    </location>
</feature>
<dbReference type="Pfam" id="PF04307">
    <property type="entry name" value="YdjM"/>
    <property type="match status" value="1"/>
</dbReference>
<dbReference type="EMBL" id="CP064790">
    <property type="protein sequence ID" value="QSG13500.1"/>
    <property type="molecule type" value="Genomic_DNA"/>
</dbReference>
<feature type="transmembrane region" description="Helical" evidence="1">
    <location>
        <begin position="93"/>
        <end position="112"/>
    </location>
</feature>
<dbReference type="AlphaFoldDB" id="A0A897NGC9"/>
<protein>
    <submittedName>
        <fullName evidence="2">Membrane-bound metal-dependent hydrolase YbcI, DUF457 family</fullName>
    </submittedName>
</protein>
<dbReference type="GeneID" id="68862618"/>
<name>A0A897NGC9_9EURY</name>
<keyword evidence="1" id="KW-1133">Transmembrane helix</keyword>
<dbReference type="Proteomes" id="UP000663305">
    <property type="component" value="Plasmid pHSR-Bgl01"/>
</dbReference>
<keyword evidence="2" id="KW-0378">Hydrolase</keyword>
<proteinExistence type="predicted"/>
<dbReference type="InterPro" id="IPR007404">
    <property type="entry name" value="YdjM-like"/>
</dbReference>
<feature type="transmembrane region" description="Helical" evidence="1">
    <location>
        <begin position="59"/>
        <end position="81"/>
    </location>
</feature>
<geneLocation type="plasmid" evidence="2 3">
    <name>pHSR-Bgl01</name>
</geneLocation>
<feature type="transmembrane region" description="Helical" evidence="1">
    <location>
        <begin position="29"/>
        <end position="47"/>
    </location>
</feature>
<dbReference type="RefSeq" id="WP_229126487.1">
    <property type="nucleotide sequence ID" value="NZ_CP064790.1"/>
</dbReference>
<evidence type="ECO:0000256" key="1">
    <source>
        <dbReference type="SAM" id="Phobius"/>
    </source>
</evidence>
<evidence type="ECO:0000313" key="3">
    <source>
        <dbReference type="Proteomes" id="UP000663305"/>
    </source>
</evidence>
<reference evidence="2" key="1">
    <citation type="submission" date="2020-11" db="EMBL/GenBank/DDBJ databases">
        <title>Carbohydrate-dependent, anaerobic sulfur respiration: A novel catabolism in halophilic archaea.</title>
        <authorList>
            <person name="Sorokin D.Y."/>
            <person name="Messina E."/>
            <person name="Smedile F."/>
            <person name="La Cono V."/>
            <person name="Hallsworth J.E."/>
            <person name="Yakimov M.M."/>
        </authorList>
    </citation>
    <scope>NUCLEOTIDE SEQUENCE</scope>
    <source>
        <strain evidence="2">HSR-Bgl</strain>
        <plasmid evidence="2">pHSR-Bgl01</plasmid>
    </source>
</reference>
<keyword evidence="1" id="KW-0472">Membrane</keyword>
<sequence length="180" mass="19953">MVDILGHFAVGLLWAIPAWFVWERRRALMFLGFVLSAAMVPDVDLYVPWLAHHGPTHTLLFVVAVGIVGGAVTTLVAMWWSGWSGGSKEFRPTLYAFSTVAFLVGGLSHVFIDLFSNSQAGQPLNPFWPFFEKPFHLYAIHHFSAPIWNGFLLLGAITVHLVLFALNPAPALRGLSARDR</sequence>
<organism evidence="2 3">
    <name type="scientific">Halapricum desulfuricans</name>
    <dbReference type="NCBI Taxonomy" id="2841257"/>
    <lineage>
        <taxon>Archaea</taxon>
        <taxon>Methanobacteriati</taxon>
        <taxon>Methanobacteriota</taxon>
        <taxon>Stenosarchaea group</taxon>
        <taxon>Halobacteria</taxon>
        <taxon>Halobacteriales</taxon>
        <taxon>Haloarculaceae</taxon>
        <taxon>Halapricum</taxon>
    </lineage>
</organism>
<feature type="transmembrane region" description="Helical" evidence="1">
    <location>
        <begin position="6"/>
        <end position="22"/>
    </location>
</feature>
<dbReference type="GO" id="GO:0016787">
    <property type="term" value="F:hydrolase activity"/>
    <property type="evidence" value="ECO:0007669"/>
    <property type="project" value="UniProtKB-KW"/>
</dbReference>
<keyword evidence="1" id="KW-0812">Transmembrane</keyword>
<keyword evidence="2" id="KW-0614">Plasmid</keyword>
<evidence type="ECO:0000313" key="2">
    <source>
        <dbReference type="EMBL" id="QSG13500.1"/>
    </source>
</evidence>
<accession>A0A897NGC9</accession>
<gene>
    <name evidence="2" type="ORF">HSBGL_4086</name>
</gene>